<dbReference type="Proteomes" id="UP001162992">
    <property type="component" value="Chromosome 5"/>
</dbReference>
<accession>A0ACC2DKW4</accession>
<comment type="caution">
    <text evidence="1">The sequence shown here is derived from an EMBL/GenBank/DDBJ whole genome shotgun (WGS) entry which is preliminary data.</text>
</comment>
<sequence>MFHPCRYVAFINSFFPLLRPGPWMLWGSMEKSNLLLGATFRESYQGAGSEETTTSPSSTVLQELVQKSLSWINYCRFVARMTRDTDHDFSLYLLWFARDALEDCTWCSCTYPCAAIVAFEEVIDVCGVWMFHSDADFGRTGCGGDGVRKWEGKSGFCRERWLFWEGELHSITQDEDRYPPHVRNSARRTGATMELVRTESDCT</sequence>
<dbReference type="EMBL" id="CM055096">
    <property type="protein sequence ID" value="KAJ7554869.1"/>
    <property type="molecule type" value="Genomic_DNA"/>
</dbReference>
<evidence type="ECO:0000313" key="2">
    <source>
        <dbReference type="Proteomes" id="UP001162992"/>
    </source>
</evidence>
<protein>
    <submittedName>
        <fullName evidence="1">Uncharacterized protein</fullName>
    </submittedName>
</protein>
<organism evidence="1 2">
    <name type="scientific">Diphasiastrum complanatum</name>
    <name type="common">Issler's clubmoss</name>
    <name type="synonym">Lycopodium complanatum</name>
    <dbReference type="NCBI Taxonomy" id="34168"/>
    <lineage>
        <taxon>Eukaryota</taxon>
        <taxon>Viridiplantae</taxon>
        <taxon>Streptophyta</taxon>
        <taxon>Embryophyta</taxon>
        <taxon>Tracheophyta</taxon>
        <taxon>Lycopodiopsida</taxon>
        <taxon>Lycopodiales</taxon>
        <taxon>Lycopodiaceae</taxon>
        <taxon>Lycopodioideae</taxon>
        <taxon>Diphasiastrum</taxon>
    </lineage>
</organism>
<evidence type="ECO:0000313" key="1">
    <source>
        <dbReference type="EMBL" id="KAJ7554869.1"/>
    </source>
</evidence>
<keyword evidence="2" id="KW-1185">Reference proteome</keyword>
<reference evidence="2" key="1">
    <citation type="journal article" date="2024" name="Proc. Natl. Acad. Sci. U.S.A.">
        <title>Extraordinary preservation of gene collinearity over three hundred million years revealed in homosporous lycophytes.</title>
        <authorList>
            <person name="Li C."/>
            <person name="Wickell D."/>
            <person name="Kuo L.Y."/>
            <person name="Chen X."/>
            <person name="Nie B."/>
            <person name="Liao X."/>
            <person name="Peng D."/>
            <person name="Ji J."/>
            <person name="Jenkins J."/>
            <person name="Williams M."/>
            <person name="Shu S."/>
            <person name="Plott C."/>
            <person name="Barry K."/>
            <person name="Rajasekar S."/>
            <person name="Grimwood J."/>
            <person name="Han X."/>
            <person name="Sun S."/>
            <person name="Hou Z."/>
            <person name="He W."/>
            <person name="Dai G."/>
            <person name="Sun C."/>
            <person name="Schmutz J."/>
            <person name="Leebens-Mack J.H."/>
            <person name="Li F.W."/>
            <person name="Wang L."/>
        </authorList>
    </citation>
    <scope>NUCLEOTIDE SEQUENCE [LARGE SCALE GENOMIC DNA]</scope>
    <source>
        <strain evidence="2">cv. PW_Plant_1</strain>
    </source>
</reference>
<name>A0ACC2DKW4_DIPCM</name>
<proteinExistence type="predicted"/>
<gene>
    <name evidence="1" type="ORF">O6H91_05G013400</name>
</gene>